<feature type="transmembrane region" description="Helical" evidence="6">
    <location>
        <begin position="312"/>
        <end position="332"/>
    </location>
</feature>
<organism evidence="7 8">
    <name type="scientific">Listeria rocourtiae</name>
    <dbReference type="NCBI Taxonomy" id="647910"/>
    <lineage>
        <taxon>Bacteria</taxon>
        <taxon>Bacillati</taxon>
        <taxon>Bacillota</taxon>
        <taxon>Bacilli</taxon>
        <taxon>Bacillales</taxon>
        <taxon>Listeriaceae</taxon>
        <taxon>Listeria</taxon>
    </lineage>
</organism>
<evidence type="ECO:0000256" key="1">
    <source>
        <dbReference type="ARBA" id="ARBA00004141"/>
    </source>
</evidence>
<evidence type="ECO:0000256" key="3">
    <source>
        <dbReference type="ARBA" id="ARBA00022692"/>
    </source>
</evidence>
<gene>
    <name evidence="7" type="ORF">DFP96_1179</name>
</gene>
<evidence type="ECO:0000256" key="4">
    <source>
        <dbReference type="ARBA" id="ARBA00022989"/>
    </source>
</evidence>
<proteinExistence type="inferred from homology"/>
<dbReference type="InterPro" id="IPR045225">
    <property type="entry name" value="Uracil/uridine/allantoin_perm"/>
</dbReference>
<dbReference type="Pfam" id="PF02133">
    <property type="entry name" value="Transp_cyt_pur"/>
    <property type="match status" value="1"/>
</dbReference>
<dbReference type="AlphaFoldDB" id="A0A4R6ZF28"/>
<evidence type="ECO:0000313" key="7">
    <source>
        <dbReference type="EMBL" id="TDR50797.1"/>
    </source>
</evidence>
<protein>
    <submittedName>
        <fullName evidence="7">NCS1 nucleoside transporter family</fullName>
    </submittedName>
</protein>
<dbReference type="InterPro" id="IPR001248">
    <property type="entry name" value="Pur-cyt_permease"/>
</dbReference>
<dbReference type="CDD" id="cd11485">
    <property type="entry name" value="SLC-NCS1sbd_YbbW-like"/>
    <property type="match status" value="1"/>
</dbReference>
<comment type="caution">
    <text evidence="7">The sequence shown here is derived from an EMBL/GenBank/DDBJ whole genome shotgun (WGS) entry which is preliminary data.</text>
</comment>
<dbReference type="PANTHER" id="PTHR30618">
    <property type="entry name" value="NCS1 FAMILY PURINE/PYRIMIDINE TRANSPORTER"/>
    <property type="match status" value="1"/>
</dbReference>
<dbReference type="PANTHER" id="PTHR30618:SF0">
    <property type="entry name" value="PURINE-URACIL PERMEASE NCS1"/>
    <property type="match status" value="1"/>
</dbReference>
<comment type="subcellular location">
    <subcellularLocation>
        <location evidence="1">Membrane</location>
        <topology evidence="1">Multi-pass membrane protein</topology>
    </subcellularLocation>
</comment>
<dbReference type="NCBIfam" id="NF047713">
    <property type="entry name" value="AllantTportGProt"/>
    <property type="match status" value="1"/>
</dbReference>
<evidence type="ECO:0000256" key="2">
    <source>
        <dbReference type="ARBA" id="ARBA00008974"/>
    </source>
</evidence>
<feature type="transmembrane region" description="Helical" evidence="6">
    <location>
        <begin position="270"/>
        <end position="292"/>
    </location>
</feature>
<feature type="transmembrane region" description="Helical" evidence="6">
    <location>
        <begin position="353"/>
        <end position="371"/>
    </location>
</feature>
<keyword evidence="4 6" id="KW-1133">Transmembrane helix</keyword>
<comment type="similarity">
    <text evidence="2">Belongs to the purine-cytosine permease (2.A.39) family.</text>
</comment>
<dbReference type="InterPro" id="IPR012681">
    <property type="entry name" value="NCS1"/>
</dbReference>
<evidence type="ECO:0000256" key="5">
    <source>
        <dbReference type="ARBA" id="ARBA00023136"/>
    </source>
</evidence>
<dbReference type="OrthoDB" id="9780088at2"/>
<keyword evidence="3 6" id="KW-0812">Transmembrane</keyword>
<feature type="transmembrane region" description="Helical" evidence="6">
    <location>
        <begin position="121"/>
        <end position="143"/>
    </location>
</feature>
<feature type="transmembrane region" description="Helical" evidence="6">
    <location>
        <begin position="429"/>
        <end position="450"/>
    </location>
</feature>
<dbReference type="GO" id="GO:0005886">
    <property type="term" value="C:plasma membrane"/>
    <property type="evidence" value="ECO:0007669"/>
    <property type="project" value="TreeGrafter"/>
</dbReference>
<dbReference type="GO" id="GO:0015205">
    <property type="term" value="F:nucleobase transmembrane transporter activity"/>
    <property type="evidence" value="ECO:0007669"/>
    <property type="project" value="TreeGrafter"/>
</dbReference>
<reference evidence="7 8" key="1">
    <citation type="submission" date="2019-03" db="EMBL/GenBank/DDBJ databases">
        <title>Genomic Encyclopedia of Type Strains, Phase III (KMG-III): the genomes of soil and plant-associated and newly described type strains.</title>
        <authorList>
            <person name="Whitman W."/>
        </authorList>
    </citation>
    <scope>NUCLEOTIDE SEQUENCE [LARGE SCALE GENOMIC DNA]</scope>
    <source>
        <strain evidence="7 8">CECT 7972</strain>
    </source>
</reference>
<name>A0A4R6ZF28_9LIST</name>
<dbReference type="NCBIfam" id="NF008476">
    <property type="entry name" value="PRK11375.1"/>
    <property type="match status" value="1"/>
</dbReference>
<dbReference type="EMBL" id="SNZK01000017">
    <property type="protein sequence ID" value="TDR50797.1"/>
    <property type="molecule type" value="Genomic_DNA"/>
</dbReference>
<keyword evidence="8" id="KW-1185">Reference proteome</keyword>
<feature type="transmembrane region" description="Helical" evidence="6">
    <location>
        <begin position="377"/>
        <end position="402"/>
    </location>
</feature>
<sequence length="502" mass="54184">MVQVDNAQLEKYRSRGYSDDLLPKTENKRTWGTFNYFTLWMGSVHNVPNYVAVGGFLILGLSTVSIMAAIIVSAFIIAAVMVLNGAAGSKYGVPFAMILRASYGVRGALFPGILRGCVAAIMWFGLQCYAGSLAFLILIGKIWPGFLEIGEGISILGITIPGLIAFLLFWAVNVAIGFGGGGVLNKFTAILNPCIYIVFGGMAIWAIYLAGFGNIVNYVPANVQTGGNSLFLFLVVINAVVAVWAAPAVSASDFTQNAKNFKSQATGQTLGLAVAYILFAVASVCILAGASIHYGTETWNVLDIVQKWDSLFASIFAVLVILMTTISTNATGNIIPAGYQIAAIFPKKLTYKHGVMIASIISVLICPWKLMENQASIYLFLDIIGGILGPVIGVMLAHYFIIMRRQINLDSLYTEPGQFSYYKNGFNSLAFVVTIVAVVVSLSGKFIPVLEPVSRLSWFIGVLVAFGAYSLFASLHRKKNPSFYDDNTEIHIKNIGVEGNEL</sequence>
<evidence type="ECO:0000313" key="8">
    <source>
        <dbReference type="Proteomes" id="UP000295558"/>
    </source>
</evidence>
<dbReference type="Proteomes" id="UP000295558">
    <property type="component" value="Unassembled WGS sequence"/>
</dbReference>
<feature type="transmembrane region" description="Helical" evidence="6">
    <location>
        <begin position="230"/>
        <end position="249"/>
    </location>
</feature>
<feature type="transmembrane region" description="Helical" evidence="6">
    <location>
        <begin position="456"/>
        <end position="475"/>
    </location>
</feature>
<dbReference type="NCBIfam" id="TIGR00800">
    <property type="entry name" value="ncs1"/>
    <property type="match status" value="1"/>
</dbReference>
<feature type="transmembrane region" description="Helical" evidence="6">
    <location>
        <begin position="190"/>
        <end position="210"/>
    </location>
</feature>
<evidence type="ECO:0000256" key="6">
    <source>
        <dbReference type="SAM" id="Phobius"/>
    </source>
</evidence>
<feature type="transmembrane region" description="Helical" evidence="6">
    <location>
        <begin position="155"/>
        <end position="178"/>
    </location>
</feature>
<dbReference type="RefSeq" id="WP_077913477.1">
    <property type="nucleotide sequence ID" value="NZ_JAARQJ010000008.1"/>
</dbReference>
<accession>A0A4R6ZF28</accession>
<dbReference type="Gene3D" id="1.10.4160.10">
    <property type="entry name" value="Hydantoin permease"/>
    <property type="match status" value="1"/>
</dbReference>
<feature type="transmembrane region" description="Helical" evidence="6">
    <location>
        <begin position="50"/>
        <end position="83"/>
    </location>
</feature>
<keyword evidence="5 6" id="KW-0472">Membrane</keyword>
<dbReference type="STRING" id="1265846.PROCOU_16328"/>